<reference evidence="2" key="1">
    <citation type="submission" date="2020-11" db="EMBL/GenBank/DDBJ databases">
        <authorList>
            <person name="Tran Van P."/>
        </authorList>
    </citation>
    <scope>NUCLEOTIDE SEQUENCE</scope>
</reference>
<evidence type="ECO:0000313" key="2">
    <source>
        <dbReference type="EMBL" id="CAD7621034.1"/>
    </source>
</evidence>
<dbReference type="OrthoDB" id="408532at2759"/>
<keyword evidence="3" id="KW-1185">Reference proteome</keyword>
<protein>
    <recommendedName>
        <fullName evidence="4">Beta-glucuronidase</fullName>
    </recommendedName>
</protein>
<proteinExistence type="inferred from homology"/>
<dbReference type="AlphaFoldDB" id="A0A7R9PV39"/>
<evidence type="ECO:0000256" key="1">
    <source>
        <dbReference type="ARBA" id="ARBA00007401"/>
    </source>
</evidence>
<gene>
    <name evidence="2" type="ORF">OSB1V03_LOCUS1513</name>
</gene>
<dbReference type="InterPro" id="IPR017853">
    <property type="entry name" value="GH"/>
</dbReference>
<dbReference type="GO" id="GO:0030246">
    <property type="term" value="F:carbohydrate binding"/>
    <property type="evidence" value="ECO:0007669"/>
    <property type="project" value="TreeGrafter"/>
</dbReference>
<dbReference type="EMBL" id="CAJPIZ010000451">
    <property type="protein sequence ID" value="CAG2101464.1"/>
    <property type="molecule type" value="Genomic_DNA"/>
</dbReference>
<name>A0A7R9PV39_9ACAR</name>
<dbReference type="GO" id="GO:0019391">
    <property type="term" value="P:glucuronoside catabolic process"/>
    <property type="evidence" value="ECO:0007669"/>
    <property type="project" value="TreeGrafter"/>
</dbReference>
<organism evidence="2">
    <name type="scientific">Medioppia subpectinata</name>
    <dbReference type="NCBI Taxonomy" id="1979941"/>
    <lineage>
        <taxon>Eukaryota</taxon>
        <taxon>Metazoa</taxon>
        <taxon>Ecdysozoa</taxon>
        <taxon>Arthropoda</taxon>
        <taxon>Chelicerata</taxon>
        <taxon>Arachnida</taxon>
        <taxon>Acari</taxon>
        <taxon>Acariformes</taxon>
        <taxon>Sarcoptiformes</taxon>
        <taxon>Oribatida</taxon>
        <taxon>Brachypylina</taxon>
        <taxon>Oppioidea</taxon>
        <taxon>Oppiidae</taxon>
        <taxon>Medioppia</taxon>
    </lineage>
</organism>
<dbReference type="PANTHER" id="PTHR10066">
    <property type="entry name" value="BETA-GLUCURONIDASE"/>
    <property type="match status" value="1"/>
</dbReference>
<evidence type="ECO:0008006" key="4">
    <source>
        <dbReference type="Google" id="ProtNLM"/>
    </source>
</evidence>
<evidence type="ECO:0000313" key="3">
    <source>
        <dbReference type="Proteomes" id="UP000759131"/>
    </source>
</evidence>
<dbReference type="GO" id="GO:0004566">
    <property type="term" value="F:beta-glucuronidase activity"/>
    <property type="evidence" value="ECO:0007669"/>
    <property type="project" value="TreeGrafter"/>
</dbReference>
<dbReference type="Proteomes" id="UP000759131">
    <property type="component" value="Unassembled WGS sequence"/>
</dbReference>
<dbReference type="EMBL" id="OC855026">
    <property type="protein sequence ID" value="CAD7621034.1"/>
    <property type="molecule type" value="Genomic_DNA"/>
</dbReference>
<dbReference type="SUPFAM" id="SSF51445">
    <property type="entry name" value="(Trans)glycosidases"/>
    <property type="match status" value="1"/>
</dbReference>
<accession>A0A7R9PV39</accession>
<dbReference type="PANTHER" id="PTHR10066:SF67">
    <property type="entry name" value="BETA-GLUCURONIDASE"/>
    <property type="match status" value="1"/>
</dbReference>
<dbReference type="Gene3D" id="3.20.20.80">
    <property type="entry name" value="Glycosidases"/>
    <property type="match status" value="1"/>
</dbReference>
<sequence length="126" mass="14539">MAQYYGWYSDTGYTQVIDLQLTTNLRQWHKTFAKPLMISEFESEFMMEYHKSFDKLIAEGYFVGEHIWNFADFMTHQNQGNSGAGLMIGKWKGKFTQSRCPCVAVPLQAGEASISCLGLRWYNLIS</sequence>
<comment type="similarity">
    <text evidence="1">Belongs to the glycosyl hydrolase 2 family.</text>
</comment>